<keyword evidence="1" id="KW-0456">Lyase</keyword>
<dbReference type="GO" id="GO:0004590">
    <property type="term" value="F:orotidine-5'-phosphate decarboxylase activity"/>
    <property type="evidence" value="ECO:0007669"/>
    <property type="project" value="InterPro"/>
</dbReference>
<dbReference type="Proteomes" id="UP000315399">
    <property type="component" value="Unassembled WGS sequence"/>
</dbReference>
<dbReference type="Pfam" id="PF00215">
    <property type="entry name" value="OMPdecase"/>
    <property type="match status" value="1"/>
</dbReference>
<evidence type="ECO:0000313" key="4">
    <source>
        <dbReference type="Proteomes" id="UP000315399"/>
    </source>
</evidence>
<dbReference type="EMBL" id="QNVH01000005">
    <property type="protein sequence ID" value="TDA39911.1"/>
    <property type="molecule type" value="Genomic_DNA"/>
</dbReference>
<proteinExistence type="predicted"/>
<dbReference type="SMART" id="SM00934">
    <property type="entry name" value="OMPdecase"/>
    <property type="match status" value="1"/>
</dbReference>
<comment type="caution">
    <text evidence="3">The sequence shown here is derived from an EMBL/GenBank/DDBJ whole genome shotgun (WGS) entry which is preliminary data.</text>
</comment>
<evidence type="ECO:0000256" key="1">
    <source>
        <dbReference type="ARBA" id="ARBA00023239"/>
    </source>
</evidence>
<accession>A0A523BG53</accession>
<dbReference type="SUPFAM" id="SSF51366">
    <property type="entry name" value="Ribulose-phoshate binding barrel"/>
    <property type="match status" value="1"/>
</dbReference>
<dbReference type="InterPro" id="IPR011060">
    <property type="entry name" value="RibuloseP-bd_barrel"/>
</dbReference>
<dbReference type="Gene3D" id="3.20.20.70">
    <property type="entry name" value="Aldolase class I"/>
    <property type="match status" value="1"/>
</dbReference>
<gene>
    <name evidence="3" type="ORF">DSO08_01110</name>
</gene>
<feature type="domain" description="Orotidine 5'-phosphate decarboxylase" evidence="2">
    <location>
        <begin position="14"/>
        <end position="234"/>
    </location>
</feature>
<evidence type="ECO:0000259" key="2">
    <source>
        <dbReference type="SMART" id="SM00934"/>
    </source>
</evidence>
<name>A0A523BG53_9CREN</name>
<protein>
    <recommendedName>
        <fullName evidence="2">Orotidine 5'-phosphate decarboxylase domain-containing protein</fullName>
    </recommendedName>
</protein>
<dbReference type="InterPro" id="IPR001754">
    <property type="entry name" value="OMPdeCOase_dom"/>
</dbReference>
<dbReference type="AlphaFoldDB" id="A0A523BG53"/>
<organism evidence="3 4">
    <name type="scientific">Thermoproteota archaeon</name>
    <dbReference type="NCBI Taxonomy" id="2056631"/>
    <lineage>
        <taxon>Archaea</taxon>
        <taxon>Thermoproteota</taxon>
    </lineage>
</organism>
<dbReference type="InterPro" id="IPR013785">
    <property type="entry name" value="Aldolase_TIM"/>
</dbReference>
<sequence>MEGRPIRRIIQERSVVIACDVSSIERLVEIVVNSCDFDLVGAYKIGFSLALRFGLPKVVSTIRNYSEKPIIYDHQKGATDVPHTGNIFSEALAESGVDYAIIFPFSGPSTQSAWIESLKKAGVIPIVGAILTVPDFLAGNGGYVCSEAPSKIFQIASEMGVRDYVLPGNNLQLLKTYKHTIDSLCDSPTYYIPGLGAQGGDIRSCGKIMGGRWHAIVGRAVYAAKDVKSSLMVLMSELQPD</sequence>
<dbReference type="GO" id="GO:0006207">
    <property type="term" value="P:'de novo' pyrimidine nucleobase biosynthetic process"/>
    <property type="evidence" value="ECO:0007669"/>
    <property type="project" value="InterPro"/>
</dbReference>
<reference evidence="3 4" key="1">
    <citation type="journal article" date="2019" name="Nat. Microbiol.">
        <title>Expanding anaerobic alkane metabolism in the domain of Archaea.</title>
        <authorList>
            <person name="Wang Y."/>
            <person name="Wegener G."/>
            <person name="Hou J."/>
            <person name="Wang F."/>
            <person name="Xiao X."/>
        </authorList>
    </citation>
    <scope>NUCLEOTIDE SEQUENCE [LARGE SCALE GENOMIC DNA]</scope>
    <source>
        <strain evidence="3">WYZ-LMO10</strain>
    </source>
</reference>
<evidence type="ECO:0000313" key="3">
    <source>
        <dbReference type="EMBL" id="TDA39911.1"/>
    </source>
</evidence>